<feature type="transmembrane region" description="Helical" evidence="8">
    <location>
        <begin position="380"/>
        <end position="397"/>
    </location>
</feature>
<dbReference type="EMBL" id="JAUJEA010000014">
    <property type="protein sequence ID" value="MDN5204946.1"/>
    <property type="molecule type" value="Genomic_DNA"/>
</dbReference>
<dbReference type="InterPro" id="IPR050297">
    <property type="entry name" value="LipidA_mod_glycosyltrf_83"/>
</dbReference>
<keyword evidence="2" id="KW-1003">Cell membrane</keyword>
<keyword evidence="7 8" id="KW-0472">Membrane</keyword>
<comment type="caution">
    <text evidence="10">The sequence shown here is derived from an EMBL/GenBank/DDBJ whole genome shotgun (WGS) entry which is preliminary data.</text>
</comment>
<feature type="transmembrane region" description="Helical" evidence="8">
    <location>
        <begin position="138"/>
        <end position="155"/>
    </location>
</feature>
<keyword evidence="5 8" id="KW-0812">Transmembrane</keyword>
<dbReference type="Pfam" id="PF13231">
    <property type="entry name" value="PMT_2"/>
    <property type="match status" value="1"/>
</dbReference>
<evidence type="ECO:0000256" key="1">
    <source>
        <dbReference type="ARBA" id="ARBA00004651"/>
    </source>
</evidence>
<evidence type="ECO:0000256" key="7">
    <source>
        <dbReference type="ARBA" id="ARBA00023136"/>
    </source>
</evidence>
<evidence type="ECO:0000256" key="3">
    <source>
        <dbReference type="ARBA" id="ARBA00022676"/>
    </source>
</evidence>
<evidence type="ECO:0000313" key="10">
    <source>
        <dbReference type="EMBL" id="MDN5204946.1"/>
    </source>
</evidence>
<sequence>MKGLQAISWRSFVFLTISLLLVVYFWGLGLNDIWNPNEAFYADATREMFERNNFLEFFYNAEHRFNKPPMTYWVIALSASVFGLNEFAIRFPIAMMAVLTIWLTYLIGKKIYDRRVGTMAAVIMALSAQFTANARYATPEIPLTFFFTLTLYLFIRGYSDKDFRFLLLSYFAFGLTILTKGYPYLIVIGAIMVSYLFFHADFNIKKFWKELGVLRIHIGLPIVLIIGFSWPMYMYWKYEGLFLDVLNAETMERALSYDSKGFEDIFYYLIISTWGFFPYSLAFFVALGYYLYHYKQLKQIAFAFVWFGVMLVIFTAAKGKLPTYFIQAHTALSLITAKFLVDRIPVGTGEKFLWHLSLWFPGILVSILNGALIYWFEFHWILYLLVVIPFISWLLLIPKRPSLFQGFIKIPKDNHQHYWGYLKLFPFITFLLAMVLFSVGMLPRLETLRPYEKIGEVLQQKQIPKDVPLLIEHYFFHNMPYYARRNVEGYLELNHISDYSNEHREVLALVHSENEAIVPGAEVLWTGLMYRRGSEAKFFKFLGGYIKTSKGDYSDYRKLSLIYRNEHNPQKDGRRP</sequence>
<keyword evidence="4" id="KW-0808">Transferase</keyword>
<dbReference type="PANTHER" id="PTHR33908">
    <property type="entry name" value="MANNOSYLTRANSFERASE YKCB-RELATED"/>
    <property type="match status" value="1"/>
</dbReference>
<feature type="domain" description="Glycosyltransferase RgtA/B/C/D-like" evidence="9">
    <location>
        <begin position="66"/>
        <end position="215"/>
    </location>
</feature>
<protein>
    <submittedName>
        <fullName evidence="10">Glycosyltransferase family 39 protein</fullName>
    </submittedName>
</protein>
<evidence type="ECO:0000256" key="4">
    <source>
        <dbReference type="ARBA" id="ARBA00022679"/>
    </source>
</evidence>
<keyword evidence="3" id="KW-0328">Glycosyltransferase</keyword>
<keyword evidence="6 8" id="KW-1133">Transmembrane helix</keyword>
<feature type="transmembrane region" description="Helical" evidence="8">
    <location>
        <begin position="265"/>
        <end position="292"/>
    </location>
</feature>
<feature type="transmembrane region" description="Helical" evidence="8">
    <location>
        <begin position="87"/>
        <end position="108"/>
    </location>
</feature>
<organism evidence="10 11">
    <name type="scientific">Splendidivirga corallicola</name>
    <dbReference type="NCBI Taxonomy" id="3051826"/>
    <lineage>
        <taxon>Bacteria</taxon>
        <taxon>Pseudomonadati</taxon>
        <taxon>Bacteroidota</taxon>
        <taxon>Cytophagia</taxon>
        <taxon>Cytophagales</taxon>
        <taxon>Splendidivirgaceae</taxon>
        <taxon>Splendidivirga</taxon>
    </lineage>
</organism>
<evidence type="ECO:0000256" key="2">
    <source>
        <dbReference type="ARBA" id="ARBA00022475"/>
    </source>
</evidence>
<keyword evidence="11" id="KW-1185">Reference proteome</keyword>
<dbReference type="InterPro" id="IPR038731">
    <property type="entry name" value="RgtA/B/C-like"/>
</dbReference>
<evidence type="ECO:0000256" key="5">
    <source>
        <dbReference type="ARBA" id="ARBA00022692"/>
    </source>
</evidence>
<feature type="transmembrane region" description="Helical" evidence="8">
    <location>
        <begin position="299"/>
        <end position="317"/>
    </location>
</feature>
<dbReference type="PANTHER" id="PTHR33908:SF3">
    <property type="entry name" value="UNDECAPRENYL PHOSPHATE-ALPHA-4-AMINO-4-DEOXY-L-ARABINOSE ARABINOSYL TRANSFERASE"/>
    <property type="match status" value="1"/>
</dbReference>
<feature type="transmembrane region" description="Helical" evidence="8">
    <location>
        <begin position="12"/>
        <end position="30"/>
    </location>
</feature>
<feature type="transmembrane region" description="Helical" evidence="8">
    <location>
        <begin position="184"/>
        <end position="204"/>
    </location>
</feature>
<name>A0ABT8KVY0_9BACT</name>
<feature type="transmembrane region" description="Helical" evidence="8">
    <location>
        <begin position="323"/>
        <end position="341"/>
    </location>
</feature>
<feature type="transmembrane region" description="Helical" evidence="8">
    <location>
        <begin position="216"/>
        <end position="236"/>
    </location>
</feature>
<evidence type="ECO:0000259" key="9">
    <source>
        <dbReference type="Pfam" id="PF13231"/>
    </source>
</evidence>
<gene>
    <name evidence="10" type="ORF">QQ008_26385</name>
</gene>
<feature type="transmembrane region" description="Helical" evidence="8">
    <location>
        <begin position="353"/>
        <end position="374"/>
    </location>
</feature>
<reference evidence="10" key="1">
    <citation type="submission" date="2023-06" db="EMBL/GenBank/DDBJ databases">
        <title>Genomic of Parafulvivirga corallium.</title>
        <authorList>
            <person name="Wang G."/>
        </authorList>
    </citation>
    <scope>NUCLEOTIDE SEQUENCE</scope>
    <source>
        <strain evidence="10">BMA10</strain>
    </source>
</reference>
<proteinExistence type="predicted"/>
<evidence type="ECO:0000256" key="8">
    <source>
        <dbReference type="SAM" id="Phobius"/>
    </source>
</evidence>
<dbReference type="RefSeq" id="WP_346754969.1">
    <property type="nucleotide sequence ID" value="NZ_JAUJEA010000014.1"/>
</dbReference>
<evidence type="ECO:0000313" key="11">
    <source>
        <dbReference type="Proteomes" id="UP001172082"/>
    </source>
</evidence>
<dbReference type="Proteomes" id="UP001172082">
    <property type="component" value="Unassembled WGS sequence"/>
</dbReference>
<accession>A0ABT8KVY0</accession>
<comment type="subcellular location">
    <subcellularLocation>
        <location evidence="1">Cell membrane</location>
        <topology evidence="1">Multi-pass membrane protein</topology>
    </subcellularLocation>
</comment>
<feature type="transmembrane region" description="Helical" evidence="8">
    <location>
        <begin position="418"/>
        <end position="442"/>
    </location>
</feature>
<evidence type="ECO:0000256" key="6">
    <source>
        <dbReference type="ARBA" id="ARBA00022989"/>
    </source>
</evidence>